<organism evidence="1 2">
    <name type="scientific">Lucilia cuprina</name>
    <name type="common">Green bottle fly</name>
    <name type="synonym">Australian sheep blowfly</name>
    <dbReference type="NCBI Taxonomy" id="7375"/>
    <lineage>
        <taxon>Eukaryota</taxon>
        <taxon>Metazoa</taxon>
        <taxon>Ecdysozoa</taxon>
        <taxon>Arthropoda</taxon>
        <taxon>Hexapoda</taxon>
        <taxon>Insecta</taxon>
        <taxon>Pterygota</taxon>
        <taxon>Neoptera</taxon>
        <taxon>Endopterygota</taxon>
        <taxon>Diptera</taxon>
        <taxon>Brachycera</taxon>
        <taxon>Muscomorpha</taxon>
        <taxon>Oestroidea</taxon>
        <taxon>Calliphoridae</taxon>
        <taxon>Luciliinae</taxon>
        <taxon>Lucilia</taxon>
    </lineage>
</organism>
<sequence length="170" mass="18298">MHHLVAFKGALIPTNGLRRYGHSRPTPRTNRCSLPNDVCIFKLVLIAPCSRGKKTTLNVVLPLGGTIFASKKLLLNAGVLPDTELKVTVCERTVPTDQVPKSNCGGSKRILRCSSIDKSSLNSDSVRSLSEAAACVSKWASCCSETSCSLAKPHILVVTVAKTSTDNHRR</sequence>
<reference evidence="1 2" key="1">
    <citation type="journal article" date="2015" name="Nat. Commun.">
        <title>Lucilia cuprina genome unlocks parasitic fly biology to underpin future interventions.</title>
        <authorList>
            <person name="Anstead C.A."/>
            <person name="Korhonen P.K."/>
            <person name="Young N.D."/>
            <person name="Hall R.S."/>
            <person name="Jex A.R."/>
            <person name="Murali S.C."/>
            <person name="Hughes D.S."/>
            <person name="Lee S.F."/>
            <person name="Perry T."/>
            <person name="Stroehlein A.J."/>
            <person name="Ansell B.R."/>
            <person name="Breugelmans B."/>
            <person name="Hofmann A."/>
            <person name="Qu J."/>
            <person name="Dugan S."/>
            <person name="Lee S.L."/>
            <person name="Chao H."/>
            <person name="Dinh H."/>
            <person name="Han Y."/>
            <person name="Doddapaneni H.V."/>
            <person name="Worley K.C."/>
            <person name="Muzny D.M."/>
            <person name="Ioannidis P."/>
            <person name="Waterhouse R.M."/>
            <person name="Zdobnov E.M."/>
            <person name="James P.J."/>
            <person name="Bagnall N.H."/>
            <person name="Kotze A.C."/>
            <person name="Gibbs R.A."/>
            <person name="Richards S."/>
            <person name="Batterham P."/>
            <person name="Gasser R.B."/>
        </authorList>
    </citation>
    <scope>NUCLEOTIDE SEQUENCE [LARGE SCALE GENOMIC DNA]</scope>
    <source>
        <strain evidence="1 2">LS</strain>
        <tissue evidence="1">Full body</tissue>
    </source>
</reference>
<dbReference type="EMBL" id="JRES01000487">
    <property type="protein sequence ID" value="KNC30884.1"/>
    <property type="molecule type" value="Genomic_DNA"/>
</dbReference>
<dbReference type="Proteomes" id="UP000037069">
    <property type="component" value="Unassembled WGS sequence"/>
</dbReference>
<dbReference type="AlphaFoldDB" id="A0A0L0CHE1"/>
<protein>
    <submittedName>
        <fullName evidence="1">Uncharacterized protein</fullName>
    </submittedName>
</protein>
<proteinExistence type="predicted"/>
<evidence type="ECO:0000313" key="1">
    <source>
        <dbReference type="EMBL" id="KNC30884.1"/>
    </source>
</evidence>
<gene>
    <name evidence="1" type="ORF">FF38_01563</name>
</gene>
<comment type="caution">
    <text evidence="1">The sequence shown here is derived from an EMBL/GenBank/DDBJ whole genome shotgun (WGS) entry which is preliminary data.</text>
</comment>
<name>A0A0L0CHE1_LUCCU</name>
<accession>A0A0L0CHE1</accession>
<keyword evidence="2" id="KW-1185">Reference proteome</keyword>
<evidence type="ECO:0000313" key="2">
    <source>
        <dbReference type="Proteomes" id="UP000037069"/>
    </source>
</evidence>